<reference evidence="1" key="1">
    <citation type="journal article" date="2023" name="Mol. Phylogenet. Evol.">
        <title>Genome-scale phylogeny and comparative genomics of the fungal order Sordariales.</title>
        <authorList>
            <person name="Hensen N."/>
            <person name="Bonometti L."/>
            <person name="Westerberg I."/>
            <person name="Brannstrom I.O."/>
            <person name="Guillou S."/>
            <person name="Cros-Aarteil S."/>
            <person name="Calhoun S."/>
            <person name="Haridas S."/>
            <person name="Kuo A."/>
            <person name="Mondo S."/>
            <person name="Pangilinan J."/>
            <person name="Riley R."/>
            <person name="LaButti K."/>
            <person name="Andreopoulos B."/>
            <person name="Lipzen A."/>
            <person name="Chen C."/>
            <person name="Yan M."/>
            <person name="Daum C."/>
            <person name="Ng V."/>
            <person name="Clum A."/>
            <person name="Steindorff A."/>
            <person name="Ohm R.A."/>
            <person name="Martin F."/>
            <person name="Silar P."/>
            <person name="Natvig D.O."/>
            <person name="Lalanne C."/>
            <person name="Gautier V."/>
            <person name="Ament-Velasquez S.L."/>
            <person name="Kruys A."/>
            <person name="Hutchinson M.I."/>
            <person name="Powell A.J."/>
            <person name="Barry K."/>
            <person name="Miller A.N."/>
            <person name="Grigoriev I.V."/>
            <person name="Debuchy R."/>
            <person name="Gladieux P."/>
            <person name="Hiltunen Thoren M."/>
            <person name="Johannesson H."/>
        </authorList>
    </citation>
    <scope>NUCLEOTIDE SEQUENCE</scope>
    <source>
        <strain evidence="1">CBS 757.83</strain>
    </source>
</reference>
<organism evidence="1 2">
    <name type="scientific">Parathielavia hyrcaniae</name>
    <dbReference type="NCBI Taxonomy" id="113614"/>
    <lineage>
        <taxon>Eukaryota</taxon>
        <taxon>Fungi</taxon>
        <taxon>Dikarya</taxon>
        <taxon>Ascomycota</taxon>
        <taxon>Pezizomycotina</taxon>
        <taxon>Sordariomycetes</taxon>
        <taxon>Sordariomycetidae</taxon>
        <taxon>Sordariales</taxon>
        <taxon>Chaetomiaceae</taxon>
        <taxon>Parathielavia</taxon>
    </lineage>
</organism>
<dbReference type="AlphaFoldDB" id="A0AAN6QB54"/>
<dbReference type="EMBL" id="MU863626">
    <property type="protein sequence ID" value="KAK4105065.1"/>
    <property type="molecule type" value="Genomic_DNA"/>
</dbReference>
<proteinExistence type="predicted"/>
<accession>A0AAN6QB54</accession>
<comment type="caution">
    <text evidence="1">The sequence shown here is derived from an EMBL/GenBank/DDBJ whole genome shotgun (WGS) entry which is preliminary data.</text>
</comment>
<reference evidence="1" key="2">
    <citation type="submission" date="2023-05" db="EMBL/GenBank/DDBJ databases">
        <authorList>
            <consortium name="Lawrence Berkeley National Laboratory"/>
            <person name="Steindorff A."/>
            <person name="Hensen N."/>
            <person name="Bonometti L."/>
            <person name="Westerberg I."/>
            <person name="Brannstrom I.O."/>
            <person name="Guillou S."/>
            <person name="Cros-Aarteil S."/>
            <person name="Calhoun S."/>
            <person name="Haridas S."/>
            <person name="Kuo A."/>
            <person name="Mondo S."/>
            <person name="Pangilinan J."/>
            <person name="Riley R."/>
            <person name="Labutti K."/>
            <person name="Andreopoulos B."/>
            <person name="Lipzen A."/>
            <person name="Chen C."/>
            <person name="Yanf M."/>
            <person name="Daum C."/>
            <person name="Ng V."/>
            <person name="Clum A."/>
            <person name="Ohm R."/>
            <person name="Martin F."/>
            <person name="Silar P."/>
            <person name="Natvig D."/>
            <person name="Lalanne C."/>
            <person name="Gautier V."/>
            <person name="Ament-Velasquez S.L."/>
            <person name="Kruys A."/>
            <person name="Hutchinson M.I."/>
            <person name="Powell A.J."/>
            <person name="Barry K."/>
            <person name="Miller A.N."/>
            <person name="Grigoriev I.V."/>
            <person name="Debuchy R."/>
            <person name="Gladieux P."/>
            <person name="Thoren M.H."/>
            <person name="Johannesson H."/>
        </authorList>
    </citation>
    <scope>NUCLEOTIDE SEQUENCE</scope>
    <source>
        <strain evidence="1">CBS 757.83</strain>
    </source>
</reference>
<evidence type="ECO:0000313" key="2">
    <source>
        <dbReference type="Proteomes" id="UP001305647"/>
    </source>
</evidence>
<keyword evidence="2" id="KW-1185">Reference proteome</keyword>
<evidence type="ECO:0000313" key="1">
    <source>
        <dbReference type="EMBL" id="KAK4105065.1"/>
    </source>
</evidence>
<name>A0AAN6QB54_9PEZI</name>
<dbReference type="Proteomes" id="UP001305647">
    <property type="component" value="Unassembled WGS sequence"/>
</dbReference>
<protein>
    <submittedName>
        <fullName evidence="1">Uncharacterized protein</fullName>
    </submittedName>
</protein>
<sequence length="173" mass="19808">MDTAVDPSFDEFDEQYLTCSLRPYRNGHVRDVLVNTAVDETLARAIFQTVCAARAEHYGESSALALERIMILPQGGQSFPHRGTMMAVAWGLRPYVIALGRRWVLERDVRDDARHVIYAREIDKEARLRLIKSKFQGNKWYSRYMPIFGRIWPGASSASWYDDWHSLPLAGGS</sequence>
<gene>
    <name evidence="1" type="ORF">N658DRAFT_504576</name>
</gene>